<gene>
    <name evidence="1" type="ORF">H8Q88_06820</name>
</gene>
<organism evidence="1 2">
    <name type="scientific">Vibrio metschnikovii</name>
    <dbReference type="NCBI Taxonomy" id="28172"/>
    <lineage>
        <taxon>Bacteria</taxon>
        <taxon>Pseudomonadati</taxon>
        <taxon>Pseudomonadota</taxon>
        <taxon>Gammaproteobacteria</taxon>
        <taxon>Vibrionales</taxon>
        <taxon>Vibrionaceae</taxon>
        <taxon>Vibrio</taxon>
    </lineage>
</organism>
<evidence type="ECO:0000313" key="1">
    <source>
        <dbReference type="EMBL" id="MBC5850673.1"/>
    </source>
</evidence>
<dbReference type="AlphaFoldDB" id="A0A9X0R8M0"/>
<keyword evidence="2" id="KW-1185">Reference proteome</keyword>
<dbReference type="EMBL" id="JACRUP010000002">
    <property type="protein sequence ID" value="MBC5850673.1"/>
    <property type="molecule type" value="Genomic_DNA"/>
</dbReference>
<reference evidence="1" key="1">
    <citation type="submission" date="2020-08" db="EMBL/GenBank/DDBJ databases">
        <title>Genome Sequencing and Pan-Genome Analysis of Migratory bird Vibrio Strains, Inner Mongolia.</title>
        <authorList>
            <person name="Zheng L."/>
        </authorList>
    </citation>
    <scope>NUCLEOTIDE SEQUENCE</scope>
    <source>
        <strain evidence="1">M13F</strain>
    </source>
</reference>
<accession>A0A9X0R8M0</accession>
<proteinExistence type="predicted"/>
<sequence>MRLKEFPYFANDVINITSDENISRLRVNQSVQLFEYDDHWLLQQSEERVSVSCSKVDRPHLTSLTRRDQTRWMLAHIQNNTLQLQYTRST</sequence>
<dbReference type="Proteomes" id="UP000615796">
    <property type="component" value="Unassembled WGS sequence"/>
</dbReference>
<dbReference type="RefSeq" id="WP_187025687.1">
    <property type="nucleotide sequence ID" value="NZ_JACRUP010000002.1"/>
</dbReference>
<comment type="caution">
    <text evidence="1">The sequence shown here is derived from an EMBL/GenBank/DDBJ whole genome shotgun (WGS) entry which is preliminary data.</text>
</comment>
<protein>
    <submittedName>
        <fullName evidence="1">Uncharacterized protein</fullName>
    </submittedName>
</protein>
<evidence type="ECO:0000313" key="2">
    <source>
        <dbReference type="Proteomes" id="UP000615796"/>
    </source>
</evidence>
<name>A0A9X0R8M0_VIBME</name>